<dbReference type="PANTHER" id="PTHR43792:SF1">
    <property type="entry name" value="N-ACETYLTRANSFERASE DOMAIN-CONTAINING PROTEIN"/>
    <property type="match status" value="1"/>
</dbReference>
<keyword evidence="2" id="KW-0808">Transferase</keyword>
<keyword evidence="3" id="KW-1185">Reference proteome</keyword>
<evidence type="ECO:0000313" key="3">
    <source>
        <dbReference type="Proteomes" id="UP000274358"/>
    </source>
</evidence>
<gene>
    <name evidence="2" type="ORF">EKH80_01710</name>
</gene>
<dbReference type="Gene3D" id="3.40.630.30">
    <property type="match status" value="1"/>
</dbReference>
<dbReference type="AlphaFoldDB" id="A0A432MB52"/>
<evidence type="ECO:0000259" key="1">
    <source>
        <dbReference type="PROSITE" id="PS51186"/>
    </source>
</evidence>
<dbReference type="PANTHER" id="PTHR43792">
    <property type="entry name" value="GNAT FAMILY, PUTATIVE (AFU_ORTHOLOGUE AFUA_3G00765)-RELATED-RELATED"/>
    <property type="match status" value="1"/>
</dbReference>
<feature type="domain" description="N-acetyltransferase" evidence="1">
    <location>
        <begin position="33"/>
        <end position="173"/>
    </location>
</feature>
<accession>A0A432MB52</accession>
<proteinExistence type="predicted"/>
<dbReference type="EMBL" id="RYYV01000001">
    <property type="protein sequence ID" value="RUL79933.1"/>
    <property type="molecule type" value="Genomic_DNA"/>
</dbReference>
<dbReference type="OrthoDB" id="9801656at2"/>
<name>A0A432MB52_9GAMM</name>
<comment type="caution">
    <text evidence="2">The sequence shown here is derived from an EMBL/GenBank/DDBJ whole genome shotgun (WGS) entry which is preliminary data.</text>
</comment>
<evidence type="ECO:0000313" key="2">
    <source>
        <dbReference type="EMBL" id="RUL79933.1"/>
    </source>
</evidence>
<dbReference type="InterPro" id="IPR000182">
    <property type="entry name" value="GNAT_dom"/>
</dbReference>
<reference evidence="2 3" key="1">
    <citation type="submission" date="2018-12" db="EMBL/GenBank/DDBJ databases">
        <title>Dyella dinghuensis sp. nov. DHOA06 and Dyella choica sp. nov. 4M-K27, isolated from forest soil.</title>
        <authorList>
            <person name="Qiu L.-H."/>
            <person name="Gao Z.-H."/>
        </authorList>
    </citation>
    <scope>NUCLEOTIDE SEQUENCE [LARGE SCALE GENOMIC DNA]</scope>
    <source>
        <strain evidence="2 3">4M-K27</strain>
    </source>
</reference>
<dbReference type="Pfam" id="PF13302">
    <property type="entry name" value="Acetyltransf_3"/>
    <property type="match status" value="1"/>
</dbReference>
<dbReference type="SUPFAM" id="SSF55729">
    <property type="entry name" value="Acyl-CoA N-acyltransferases (Nat)"/>
    <property type="match status" value="1"/>
</dbReference>
<organism evidence="2 3">
    <name type="scientific">Dyella choica</name>
    <dbReference type="NCBI Taxonomy" id="1927959"/>
    <lineage>
        <taxon>Bacteria</taxon>
        <taxon>Pseudomonadati</taxon>
        <taxon>Pseudomonadota</taxon>
        <taxon>Gammaproteobacteria</taxon>
        <taxon>Lysobacterales</taxon>
        <taxon>Rhodanobacteraceae</taxon>
        <taxon>Dyella</taxon>
    </lineage>
</organism>
<dbReference type="GO" id="GO:0016747">
    <property type="term" value="F:acyltransferase activity, transferring groups other than amino-acyl groups"/>
    <property type="evidence" value="ECO:0007669"/>
    <property type="project" value="InterPro"/>
</dbReference>
<sequence length="174" mass="19047">MIANEAPIKTQCLILEPLLVAHASALYHGLCSPELYCYTDDEAPPSLEWLHARYARLERRTSPDGLTGWLNWAIWSMEGARYVGYVQATVPAPGSEAEIAYVLFLADWGKGYAREAVTAMVAVLIESRGVSSFVARTSPGNIRSNALLESLGFSRAALPDPGSGDVLWHLAKRR</sequence>
<dbReference type="PROSITE" id="PS51186">
    <property type="entry name" value="GNAT"/>
    <property type="match status" value="1"/>
</dbReference>
<dbReference type="RefSeq" id="WP_126682984.1">
    <property type="nucleotide sequence ID" value="NZ_RYYV01000001.1"/>
</dbReference>
<dbReference type="Proteomes" id="UP000274358">
    <property type="component" value="Unassembled WGS sequence"/>
</dbReference>
<dbReference type="InterPro" id="IPR016181">
    <property type="entry name" value="Acyl_CoA_acyltransferase"/>
</dbReference>
<protein>
    <submittedName>
        <fullName evidence="2">N-acetyltransferase</fullName>
    </submittedName>
</protein>
<dbReference type="InterPro" id="IPR051531">
    <property type="entry name" value="N-acetyltransferase"/>
</dbReference>